<protein>
    <submittedName>
        <fullName evidence="1">Uncharacterized protein</fullName>
    </submittedName>
</protein>
<sequence length="134" mass="14807">MVTPASCCIPIDPSCHIGLPVVLSRLPTMCESRRRRRLPLPPARRCRATALPCPRVGFRSGGDSLVEEQSVLYRHSPPVDVSHRHQLFTNCGLLFVHTLSPNSNHRNRLLDTAIVPPIDHPPPPLSLTGHGHLN</sequence>
<dbReference type="AlphaFoldDB" id="A0A2I0XJB2"/>
<reference evidence="1 2" key="1">
    <citation type="journal article" date="2016" name="Sci. Rep.">
        <title>The Dendrobium catenatum Lindl. genome sequence provides insights into polysaccharide synthase, floral development and adaptive evolution.</title>
        <authorList>
            <person name="Zhang G.Q."/>
            <person name="Xu Q."/>
            <person name="Bian C."/>
            <person name="Tsai W.C."/>
            <person name="Yeh C.M."/>
            <person name="Liu K.W."/>
            <person name="Yoshida K."/>
            <person name="Zhang L.S."/>
            <person name="Chang S.B."/>
            <person name="Chen F."/>
            <person name="Shi Y."/>
            <person name="Su Y.Y."/>
            <person name="Zhang Y.Q."/>
            <person name="Chen L.J."/>
            <person name="Yin Y."/>
            <person name="Lin M."/>
            <person name="Huang H."/>
            <person name="Deng H."/>
            <person name="Wang Z.W."/>
            <person name="Zhu S.L."/>
            <person name="Zhao X."/>
            <person name="Deng C."/>
            <person name="Niu S.C."/>
            <person name="Huang J."/>
            <person name="Wang M."/>
            <person name="Liu G.H."/>
            <person name="Yang H.J."/>
            <person name="Xiao X.J."/>
            <person name="Hsiao Y.Y."/>
            <person name="Wu W.L."/>
            <person name="Chen Y.Y."/>
            <person name="Mitsuda N."/>
            <person name="Ohme-Takagi M."/>
            <person name="Luo Y.B."/>
            <person name="Van de Peer Y."/>
            <person name="Liu Z.J."/>
        </authorList>
    </citation>
    <scope>NUCLEOTIDE SEQUENCE [LARGE SCALE GENOMIC DNA]</scope>
    <source>
        <tissue evidence="1">The whole plant</tissue>
    </source>
</reference>
<gene>
    <name evidence="1" type="ORF">MA16_Dca007944</name>
</gene>
<evidence type="ECO:0000313" key="1">
    <source>
        <dbReference type="EMBL" id="PKU88002.1"/>
    </source>
</evidence>
<accession>A0A2I0XJB2</accession>
<keyword evidence="2" id="KW-1185">Reference proteome</keyword>
<reference evidence="1 2" key="2">
    <citation type="journal article" date="2017" name="Nature">
        <title>The Apostasia genome and the evolution of orchids.</title>
        <authorList>
            <person name="Zhang G.Q."/>
            <person name="Liu K.W."/>
            <person name="Li Z."/>
            <person name="Lohaus R."/>
            <person name="Hsiao Y.Y."/>
            <person name="Niu S.C."/>
            <person name="Wang J.Y."/>
            <person name="Lin Y.C."/>
            <person name="Xu Q."/>
            <person name="Chen L.J."/>
            <person name="Yoshida K."/>
            <person name="Fujiwara S."/>
            <person name="Wang Z.W."/>
            <person name="Zhang Y.Q."/>
            <person name="Mitsuda N."/>
            <person name="Wang M."/>
            <person name="Liu G.H."/>
            <person name="Pecoraro L."/>
            <person name="Huang H.X."/>
            <person name="Xiao X.J."/>
            <person name="Lin M."/>
            <person name="Wu X.Y."/>
            <person name="Wu W.L."/>
            <person name="Chen Y.Y."/>
            <person name="Chang S.B."/>
            <person name="Sakamoto S."/>
            <person name="Ohme-Takagi M."/>
            <person name="Yagi M."/>
            <person name="Zeng S.J."/>
            <person name="Shen C.Y."/>
            <person name="Yeh C.M."/>
            <person name="Luo Y.B."/>
            <person name="Tsai W.C."/>
            <person name="Van de Peer Y."/>
            <person name="Liu Z.J."/>
        </authorList>
    </citation>
    <scope>NUCLEOTIDE SEQUENCE [LARGE SCALE GENOMIC DNA]</scope>
    <source>
        <tissue evidence="1">The whole plant</tissue>
    </source>
</reference>
<organism evidence="1 2">
    <name type="scientific">Dendrobium catenatum</name>
    <dbReference type="NCBI Taxonomy" id="906689"/>
    <lineage>
        <taxon>Eukaryota</taxon>
        <taxon>Viridiplantae</taxon>
        <taxon>Streptophyta</taxon>
        <taxon>Embryophyta</taxon>
        <taxon>Tracheophyta</taxon>
        <taxon>Spermatophyta</taxon>
        <taxon>Magnoliopsida</taxon>
        <taxon>Liliopsida</taxon>
        <taxon>Asparagales</taxon>
        <taxon>Orchidaceae</taxon>
        <taxon>Epidendroideae</taxon>
        <taxon>Malaxideae</taxon>
        <taxon>Dendrobiinae</taxon>
        <taxon>Dendrobium</taxon>
    </lineage>
</organism>
<dbReference type="EMBL" id="KZ501830">
    <property type="protein sequence ID" value="PKU88002.1"/>
    <property type="molecule type" value="Genomic_DNA"/>
</dbReference>
<dbReference type="Proteomes" id="UP000233837">
    <property type="component" value="Unassembled WGS sequence"/>
</dbReference>
<proteinExistence type="predicted"/>
<name>A0A2I0XJB2_9ASPA</name>
<evidence type="ECO:0000313" key="2">
    <source>
        <dbReference type="Proteomes" id="UP000233837"/>
    </source>
</evidence>